<name>A0A8T2RML4_CERRI</name>
<keyword evidence="4" id="KW-1185">Reference proteome</keyword>
<organism evidence="3 4">
    <name type="scientific">Ceratopteris richardii</name>
    <name type="common">Triangle waterfern</name>
    <dbReference type="NCBI Taxonomy" id="49495"/>
    <lineage>
        <taxon>Eukaryota</taxon>
        <taxon>Viridiplantae</taxon>
        <taxon>Streptophyta</taxon>
        <taxon>Embryophyta</taxon>
        <taxon>Tracheophyta</taxon>
        <taxon>Polypodiopsida</taxon>
        <taxon>Polypodiidae</taxon>
        <taxon>Polypodiales</taxon>
        <taxon>Pteridineae</taxon>
        <taxon>Pteridaceae</taxon>
        <taxon>Parkerioideae</taxon>
        <taxon>Ceratopteris</taxon>
    </lineage>
</organism>
<feature type="compositionally biased region" description="Polar residues" evidence="1">
    <location>
        <begin position="47"/>
        <end position="59"/>
    </location>
</feature>
<evidence type="ECO:0000313" key="3">
    <source>
        <dbReference type="EMBL" id="KAH7297280.1"/>
    </source>
</evidence>
<dbReference type="Proteomes" id="UP000825935">
    <property type="component" value="Chromosome 26"/>
</dbReference>
<evidence type="ECO:0000259" key="2">
    <source>
        <dbReference type="Pfam" id="PF05627"/>
    </source>
</evidence>
<feature type="region of interest" description="Disordered" evidence="1">
    <location>
        <begin position="33"/>
        <end position="91"/>
    </location>
</feature>
<dbReference type="InterPro" id="IPR008700">
    <property type="entry name" value="TypeIII_avirulence_cleave"/>
</dbReference>
<feature type="compositionally biased region" description="Basic and acidic residues" evidence="1">
    <location>
        <begin position="170"/>
        <end position="188"/>
    </location>
</feature>
<feature type="compositionally biased region" description="Polar residues" evidence="1">
    <location>
        <begin position="206"/>
        <end position="216"/>
    </location>
</feature>
<dbReference type="Pfam" id="PF05627">
    <property type="entry name" value="AvrRpt-cleavage"/>
    <property type="match status" value="1"/>
</dbReference>
<reference evidence="3" key="1">
    <citation type="submission" date="2021-08" db="EMBL/GenBank/DDBJ databases">
        <title>WGS assembly of Ceratopteris richardii.</title>
        <authorList>
            <person name="Marchant D.B."/>
            <person name="Chen G."/>
            <person name="Jenkins J."/>
            <person name="Shu S."/>
            <person name="Leebens-Mack J."/>
            <person name="Grimwood J."/>
            <person name="Schmutz J."/>
            <person name="Soltis P."/>
            <person name="Soltis D."/>
            <person name="Chen Z.-H."/>
        </authorList>
    </citation>
    <scope>NUCLEOTIDE SEQUENCE</scope>
    <source>
        <strain evidence="3">Whitten #5841</strain>
        <tissue evidence="3">Leaf</tissue>
    </source>
</reference>
<evidence type="ECO:0000256" key="1">
    <source>
        <dbReference type="SAM" id="MobiDB-lite"/>
    </source>
</evidence>
<proteinExistence type="predicted"/>
<gene>
    <name evidence="3" type="ORF">KP509_26G063500</name>
</gene>
<accession>A0A8T2RML4</accession>
<feature type="region of interest" description="Disordered" evidence="1">
    <location>
        <begin position="115"/>
        <end position="224"/>
    </location>
</feature>
<dbReference type="AlphaFoldDB" id="A0A8T2RML4"/>
<protein>
    <recommendedName>
        <fullName evidence="2">RIN4 pathogenic type III effector avirulence factor Avr cleavage site domain-containing protein</fullName>
    </recommendedName>
</protein>
<feature type="compositionally biased region" description="Basic and acidic residues" evidence="1">
    <location>
        <begin position="130"/>
        <end position="149"/>
    </location>
</feature>
<sequence length="311" mass="35534">MPRPEDSVPKFGHWSRDVAYSFAFDKVRLEREKVSQGLKGEDENASSRRTVPANSSIGNYNEAPRSPAPKKRNVNSDLHEHRTGERFTGSLHKLSKDAEYAAEKEIRDDIWTRNADNNSRRNSKFSRRGVKNEHSNSDSRRHFLHHDSDPGSPSRTPSYGSPLPSGLTSRQHEHYLDRKAHERRERNDIVNPLSSWRDSSEDKPATFNSRNPTASPGMSIKTQKKGNLSVPKFGVWESHDESYTEIFNVVRKERSVKPSVAAILESLSDDDVGSKRAIIHDTSKRQRVSPFCDFNSVKSFRTSYLWCKLKI</sequence>
<feature type="compositionally biased region" description="Basic and acidic residues" evidence="1">
    <location>
        <begin position="33"/>
        <end position="46"/>
    </location>
</feature>
<evidence type="ECO:0000313" key="4">
    <source>
        <dbReference type="Proteomes" id="UP000825935"/>
    </source>
</evidence>
<comment type="caution">
    <text evidence="3">The sequence shown here is derived from an EMBL/GenBank/DDBJ whole genome shotgun (WGS) entry which is preliminary data.</text>
</comment>
<feature type="domain" description="RIN4 pathogenic type III effector avirulence factor Avr cleavage site" evidence="2">
    <location>
        <begin position="226"/>
        <end position="254"/>
    </location>
</feature>
<dbReference type="EMBL" id="CM035431">
    <property type="protein sequence ID" value="KAH7297280.1"/>
    <property type="molecule type" value="Genomic_DNA"/>
</dbReference>